<dbReference type="STRING" id="1220583.GOACH_10_00020"/>
<proteinExistence type="predicted"/>
<evidence type="ECO:0000313" key="2">
    <source>
        <dbReference type="Proteomes" id="UP000010988"/>
    </source>
</evidence>
<accession>L7KJK1</accession>
<gene>
    <name evidence="1" type="ORF">GOACH_10_00020</name>
</gene>
<dbReference type="EMBL" id="BANR01000010">
    <property type="protein sequence ID" value="GAC49035.1"/>
    <property type="molecule type" value="Genomic_DNA"/>
</dbReference>
<dbReference type="AlphaFoldDB" id="L7KJK1"/>
<organism evidence="1 2">
    <name type="scientific">Gordonia aichiensis NBRC 108223</name>
    <dbReference type="NCBI Taxonomy" id="1220583"/>
    <lineage>
        <taxon>Bacteria</taxon>
        <taxon>Bacillati</taxon>
        <taxon>Actinomycetota</taxon>
        <taxon>Actinomycetes</taxon>
        <taxon>Mycobacteriales</taxon>
        <taxon>Gordoniaceae</taxon>
        <taxon>Gordonia</taxon>
    </lineage>
</organism>
<sequence length="125" mass="13986">MTHILEIYCEGNGVAHERWFVARLVRTIYADGRSGWTVAREFRSRQHHKNVSGPDPDESDYNRISLQCACKVDTAGSWRKCGVNIQVHRGTAAFDRIVALCDMASTRHLTDISLRTLAARVGVTG</sequence>
<keyword evidence="2" id="KW-1185">Reference proteome</keyword>
<protein>
    <submittedName>
        <fullName evidence="1">Uncharacterized protein</fullName>
    </submittedName>
</protein>
<name>L7KJK1_9ACTN</name>
<comment type="caution">
    <text evidence="1">The sequence shown here is derived from an EMBL/GenBank/DDBJ whole genome shotgun (WGS) entry which is preliminary data.</text>
</comment>
<reference evidence="1 2" key="1">
    <citation type="submission" date="2012-12" db="EMBL/GenBank/DDBJ databases">
        <title>Whole genome shotgun sequence of Gordonia aichiensis NBRC 108223.</title>
        <authorList>
            <person name="Isaki-Nakamura S."/>
            <person name="Hosoyama A."/>
            <person name="Tsuchikane K."/>
            <person name="Ando Y."/>
            <person name="Baba S."/>
            <person name="Ohji S."/>
            <person name="Hamada M."/>
            <person name="Tamura T."/>
            <person name="Yamazoe A."/>
            <person name="Yamazaki S."/>
            <person name="Fujita N."/>
        </authorList>
    </citation>
    <scope>NUCLEOTIDE SEQUENCE [LARGE SCALE GENOMIC DNA]</scope>
    <source>
        <strain evidence="1 2">NBRC 108223</strain>
    </source>
</reference>
<dbReference type="Proteomes" id="UP000010988">
    <property type="component" value="Unassembled WGS sequence"/>
</dbReference>
<evidence type="ECO:0000313" key="1">
    <source>
        <dbReference type="EMBL" id="GAC49035.1"/>
    </source>
</evidence>